<keyword evidence="1" id="KW-0808">Transferase</keyword>
<dbReference type="PANTHER" id="PTHR23020">
    <property type="entry name" value="UNCHARACTERIZED NUCLEAR HORMONE RECEPTOR-RELATED"/>
    <property type="match status" value="1"/>
</dbReference>
<dbReference type="AlphaFoldDB" id="D2V8G4"/>
<proteinExistence type="predicted"/>
<name>D2V8G4_NAEGR</name>
<dbReference type="GO" id="GO:0016740">
    <property type="term" value="F:transferase activity"/>
    <property type="evidence" value="ECO:0007669"/>
    <property type="project" value="UniProtKB-KW"/>
</dbReference>
<dbReference type="RefSeq" id="XP_002679548.1">
    <property type="nucleotide sequence ID" value="XM_002679502.1"/>
</dbReference>
<dbReference type="Pfam" id="PF02958">
    <property type="entry name" value="EcKL"/>
    <property type="match status" value="1"/>
</dbReference>
<evidence type="ECO:0000313" key="1">
    <source>
        <dbReference type="EMBL" id="EFC46804.1"/>
    </source>
</evidence>
<gene>
    <name evidence="1" type="ORF">NAEGRDRAFT_57457</name>
</gene>
<dbReference type="GeneID" id="8860005"/>
<dbReference type="InterPro" id="IPR004119">
    <property type="entry name" value="EcKL"/>
</dbReference>
<dbReference type="SUPFAM" id="SSF56112">
    <property type="entry name" value="Protein kinase-like (PK-like)"/>
    <property type="match status" value="1"/>
</dbReference>
<protein>
    <submittedName>
        <fullName evidence="1">Aminoglycoside phosphotransferase</fullName>
    </submittedName>
</protein>
<accession>D2V8G4</accession>
<dbReference type="VEuPathDB" id="AmoebaDB:NAEGRDRAFT_57457"/>
<dbReference type="EMBL" id="GG738857">
    <property type="protein sequence ID" value="EFC46804.1"/>
    <property type="molecule type" value="Genomic_DNA"/>
</dbReference>
<organism evidence="2">
    <name type="scientific">Naegleria gruberi</name>
    <name type="common">Amoeba</name>
    <dbReference type="NCBI Taxonomy" id="5762"/>
    <lineage>
        <taxon>Eukaryota</taxon>
        <taxon>Discoba</taxon>
        <taxon>Heterolobosea</taxon>
        <taxon>Tetramitia</taxon>
        <taxon>Eutetramitia</taxon>
        <taxon>Vahlkampfiidae</taxon>
        <taxon>Naegleria</taxon>
    </lineage>
</organism>
<dbReference type="Proteomes" id="UP000006671">
    <property type="component" value="Unassembled WGS sequence"/>
</dbReference>
<sequence>MESCIERLYAGLLDDATVLIKKSDSLRSVSNVEDQLNEKREDVSWELVLRNGNIVNTMKGFCGVVLRIQVGEESVIVKLASTNGKMRPLLKNQYRNEVEFCRWLMMKKKVDGLPKIFASGYLNEEEQLFYIVMEDCGIGEMDQLSDCSIEDASNILRHWQRVQLEIGSNLSDLNVRSLFYSFINGVLFFEFNSLLEKEENLDKYLVETVCAKVEGDWTIFLDVIKELDWSTYSDTILQHFHTRIELPNLVANIKNSLSYLQNDQAFAVHGDFRLENIIKKGNSVKFIDFQSLSKGPCSYDLSHFTAQSISIQKRRTVEESLLREYFESLSGNKLSWESFLESYKHCIVLQMCYCVLGIGSHWKYYLQSGKLKDPQFLKEKSARVGMDIIARTCHLYIDHFQ</sequence>
<dbReference type="PANTHER" id="PTHR23020:SF41">
    <property type="entry name" value="AMINOGLYCOSIDE PHOSPHOTRANSFERASE DOMAIN-CONTAINING PROTEIN"/>
    <property type="match status" value="1"/>
</dbReference>
<dbReference type="InterPro" id="IPR052961">
    <property type="entry name" value="Oxido-Kinase-like_Enzymes"/>
</dbReference>
<evidence type="ECO:0000313" key="2">
    <source>
        <dbReference type="Proteomes" id="UP000006671"/>
    </source>
</evidence>
<keyword evidence="2" id="KW-1185">Reference proteome</keyword>
<dbReference type="Gene3D" id="3.90.1200.10">
    <property type="match status" value="1"/>
</dbReference>
<reference evidence="1 2" key="1">
    <citation type="journal article" date="2010" name="Cell">
        <title>The genome of Naegleria gruberi illuminates early eukaryotic versatility.</title>
        <authorList>
            <person name="Fritz-Laylin L.K."/>
            <person name="Prochnik S.E."/>
            <person name="Ginger M.L."/>
            <person name="Dacks J.B."/>
            <person name="Carpenter M.L."/>
            <person name="Field M.C."/>
            <person name="Kuo A."/>
            <person name="Paredez A."/>
            <person name="Chapman J."/>
            <person name="Pham J."/>
            <person name="Shu S."/>
            <person name="Neupane R."/>
            <person name="Cipriano M."/>
            <person name="Mancuso J."/>
            <person name="Tu H."/>
            <person name="Salamov A."/>
            <person name="Lindquist E."/>
            <person name="Shapiro H."/>
            <person name="Lucas S."/>
            <person name="Grigoriev I.V."/>
            <person name="Cande W.Z."/>
            <person name="Fulton C."/>
            <person name="Rokhsar D.S."/>
            <person name="Dawson S.C."/>
        </authorList>
    </citation>
    <scope>NUCLEOTIDE SEQUENCE [LARGE SCALE GENOMIC DNA]</scope>
    <source>
        <strain evidence="1 2">NEG-M</strain>
    </source>
</reference>
<dbReference type="InterPro" id="IPR011009">
    <property type="entry name" value="Kinase-like_dom_sf"/>
</dbReference>
<dbReference type="KEGG" id="ngr:NAEGRDRAFT_57457"/>
<dbReference type="InParanoid" id="D2V8G4"/>